<evidence type="ECO:0000313" key="1">
    <source>
        <dbReference type="EMBL" id="VBB09593.1"/>
    </source>
</evidence>
<keyword evidence="2" id="KW-1185">Reference proteome</keyword>
<dbReference type="AlphaFoldDB" id="A0A498RHK6"/>
<proteinExistence type="predicted"/>
<dbReference type="Proteomes" id="UP000277811">
    <property type="component" value="Unassembled WGS sequence"/>
</dbReference>
<accession>A0A498RHK6</accession>
<sequence>MGNFWNKFQLIFIYFCSNYCRQWVSPDYISTLKKLTGIEEALKNADKIQGKRI</sequence>
<evidence type="ECO:0000313" key="2">
    <source>
        <dbReference type="Proteomes" id="UP000277811"/>
    </source>
</evidence>
<name>A0A498RHK6_9FIRM</name>
<protein>
    <submittedName>
        <fullName evidence="1">Uncharacterized protein</fullName>
    </submittedName>
</protein>
<dbReference type="EMBL" id="UPPP01000127">
    <property type="protein sequence ID" value="VBB09593.1"/>
    <property type="molecule type" value="Genomic_DNA"/>
</dbReference>
<gene>
    <name evidence="1" type="ORF">LUCI_4888</name>
</gene>
<reference evidence="1 2" key="1">
    <citation type="submission" date="2018-06" db="EMBL/GenBank/DDBJ databases">
        <authorList>
            <person name="Strepis N."/>
        </authorList>
    </citation>
    <scope>NUCLEOTIDE SEQUENCE [LARGE SCALE GENOMIC DNA]</scope>
    <source>
        <strain evidence="1">LUCI</strain>
    </source>
</reference>
<organism evidence="1 2">
    <name type="scientific">Lucifera butyrica</name>
    <dbReference type="NCBI Taxonomy" id="1351585"/>
    <lineage>
        <taxon>Bacteria</taxon>
        <taxon>Bacillati</taxon>
        <taxon>Bacillota</taxon>
        <taxon>Negativicutes</taxon>
        <taxon>Veillonellales</taxon>
        <taxon>Veillonellaceae</taxon>
        <taxon>Lucifera</taxon>
    </lineage>
</organism>